<feature type="compositionally biased region" description="Basic and acidic residues" evidence="2">
    <location>
        <begin position="129"/>
        <end position="141"/>
    </location>
</feature>
<dbReference type="PANTHER" id="PTHR16148:SF14">
    <property type="entry name" value="MYND-TYPE DOMAIN-CONTAINING PROTEIN"/>
    <property type="match status" value="1"/>
</dbReference>
<feature type="region of interest" description="Disordered" evidence="2">
    <location>
        <begin position="731"/>
        <end position="765"/>
    </location>
</feature>
<evidence type="ECO:0000313" key="4">
    <source>
        <dbReference type="Proteomes" id="UP001355207"/>
    </source>
</evidence>
<feature type="region of interest" description="Disordered" evidence="2">
    <location>
        <begin position="1"/>
        <end position="20"/>
    </location>
</feature>
<evidence type="ECO:0008006" key="5">
    <source>
        <dbReference type="Google" id="ProtNLM"/>
    </source>
</evidence>
<dbReference type="Proteomes" id="UP001355207">
    <property type="component" value="Chromosome 4"/>
</dbReference>
<evidence type="ECO:0000256" key="1">
    <source>
        <dbReference type="SAM" id="Coils"/>
    </source>
</evidence>
<feature type="region of interest" description="Disordered" evidence="2">
    <location>
        <begin position="439"/>
        <end position="469"/>
    </location>
</feature>
<feature type="compositionally biased region" description="Pro residues" evidence="2">
    <location>
        <begin position="796"/>
        <end position="807"/>
    </location>
</feature>
<evidence type="ECO:0000313" key="3">
    <source>
        <dbReference type="EMBL" id="WWC88491.1"/>
    </source>
</evidence>
<gene>
    <name evidence="3" type="ORF">L201_003402</name>
</gene>
<name>A0AAX4JTG2_9TREE</name>
<sequence length="935" mass="103413">MSSIAIQSDQPEASSSTSTNPTISLKHLASFVFDSSLPRAKFKKLIVPDGVVHKLVQRLMEKHGGDTNLRLLLLITASAETIKTSNIYTKEYSGPLAFLTSLPTLTDYFPKSGRETHIERSWPNFSEQAIHEEESKAESAKNKKRKRRTEARLIDGLTSGVEYLSKPHIDIGHSPTRTFISLTPSSATPLLDSLHTSLPIEDNGQGSPARRYLVVVAPNDINPVGTINQQSGDLVTNGNSGEGVWDEDAWKDLTKGIKEKDMKCSCVIIGPANDRDGSSKRLKLMCKEVSNGSSDAPWFSVPSEIDLTLSGYSIETGTTPGLDMVASTVATERIETPITNPNLQSAIPNISNNLNNNDPKTLQQLQNQAMQARMAQFAKAVQSASMSSGGNGKIDPQMMQTMIQAMKSGVNNGNIDMNDPKWQQIRQLLQLQQQRQLSASSSIPNINNNNNNNTTNVNMNNPNSANLQQNNININSTANDVKMDPNVMAAIQQQRAQQAQNHNQNQNVQQQQQQQQPQQDTSQNIQQLQQQQQQPSRPASQQIWSGTLSSASTPGSYTHLLNLDASRFSGNTDGILAQHWPKDLQLRNVVVLEVQTLTAYAQAKNCPIVVFTPNMTGQDPSSNASKYTQLANSLHSKGNMVVIPFGTQDRGIVLFSAPLPSIPPTPSGTRTYKLMGVVCLHVPFPPLNAVNVRSTPTQVAPQPQPQQDISQQQQQLQQAVQARSLTQVPQIQQQTQTQTQPFRPSPTAQNMQNVVGNNNNNNNNSAMYHQQMLLQAQNAQNAIQNQGQIQVQPQPQFIPPPVAPAPLQPQQFIQQQQQQQQQQGQGQDKRGITQQQYTQLMTHAQKLGLPIQQFDYNNIPSGQLQTLINAIKIAEAKIRSQQQQQQNLQQQNIQQQQQNIQLQQQQQQQQMVQLQQMLAQQGQFGGGAMEQNYQQ</sequence>
<feature type="compositionally biased region" description="Low complexity" evidence="2">
    <location>
        <begin position="492"/>
        <end position="542"/>
    </location>
</feature>
<proteinExistence type="predicted"/>
<feature type="compositionally biased region" description="Low complexity" evidence="2">
    <location>
        <begin position="808"/>
        <end position="826"/>
    </location>
</feature>
<reference evidence="3 4" key="1">
    <citation type="submission" date="2024-01" db="EMBL/GenBank/DDBJ databases">
        <title>Comparative genomics of Cryptococcus and Kwoniella reveals pathogenesis evolution and contrasting modes of karyotype evolution via chromosome fusion or intercentromeric recombination.</title>
        <authorList>
            <person name="Coelho M.A."/>
            <person name="David-Palma M."/>
            <person name="Shea T."/>
            <person name="Bowers K."/>
            <person name="McGinley-Smith S."/>
            <person name="Mohammad A.W."/>
            <person name="Gnirke A."/>
            <person name="Yurkov A.M."/>
            <person name="Nowrousian M."/>
            <person name="Sun S."/>
            <person name="Cuomo C.A."/>
            <person name="Heitman J."/>
        </authorList>
    </citation>
    <scope>NUCLEOTIDE SEQUENCE [LARGE SCALE GENOMIC DNA]</scope>
    <source>
        <strain evidence="3 4">CBS 6074</strain>
    </source>
</reference>
<feature type="coiled-coil region" evidence="1">
    <location>
        <begin position="864"/>
        <end position="917"/>
    </location>
</feature>
<keyword evidence="4" id="KW-1185">Reference proteome</keyword>
<dbReference type="RefSeq" id="XP_066075254.1">
    <property type="nucleotide sequence ID" value="XM_066219157.1"/>
</dbReference>
<feature type="region of interest" description="Disordered" evidence="2">
    <location>
        <begin position="695"/>
        <end position="715"/>
    </location>
</feature>
<feature type="compositionally biased region" description="Low complexity" evidence="2">
    <location>
        <begin position="731"/>
        <end position="747"/>
    </location>
</feature>
<dbReference type="EMBL" id="CP144101">
    <property type="protein sequence ID" value="WWC88491.1"/>
    <property type="molecule type" value="Genomic_DNA"/>
</dbReference>
<feature type="compositionally biased region" description="Low complexity" evidence="2">
    <location>
        <begin position="705"/>
        <end position="715"/>
    </location>
</feature>
<dbReference type="GeneID" id="91094072"/>
<feature type="region of interest" description="Disordered" evidence="2">
    <location>
        <begin position="126"/>
        <end position="149"/>
    </location>
</feature>
<evidence type="ECO:0000256" key="2">
    <source>
        <dbReference type="SAM" id="MobiDB-lite"/>
    </source>
</evidence>
<feature type="region of interest" description="Disordered" evidence="2">
    <location>
        <begin position="492"/>
        <end position="549"/>
    </location>
</feature>
<accession>A0AAX4JTG2</accession>
<feature type="region of interest" description="Disordered" evidence="2">
    <location>
        <begin position="793"/>
        <end position="833"/>
    </location>
</feature>
<organism evidence="3 4">
    <name type="scientific">Kwoniella dendrophila CBS 6074</name>
    <dbReference type="NCBI Taxonomy" id="1295534"/>
    <lineage>
        <taxon>Eukaryota</taxon>
        <taxon>Fungi</taxon>
        <taxon>Dikarya</taxon>
        <taxon>Basidiomycota</taxon>
        <taxon>Agaricomycotina</taxon>
        <taxon>Tremellomycetes</taxon>
        <taxon>Tremellales</taxon>
        <taxon>Cryptococcaceae</taxon>
        <taxon>Kwoniella</taxon>
    </lineage>
</organism>
<dbReference type="PANTHER" id="PTHR16148">
    <property type="entry name" value="NF-KAPPA-B-REPRESSING FACTOR-RELATED"/>
    <property type="match status" value="1"/>
</dbReference>
<dbReference type="AlphaFoldDB" id="A0AAX4JTG2"/>
<keyword evidence="1" id="KW-0175">Coiled coil</keyword>
<protein>
    <recommendedName>
        <fullName evidence="5">Mediator of RNA polymerase II transcription subunit 25</fullName>
    </recommendedName>
</protein>